<keyword evidence="2" id="KW-0732">Signal</keyword>
<keyword evidence="5" id="KW-1185">Reference proteome</keyword>
<organism evidence="4 5">
    <name type="scientific">Nonomuraea rubra</name>
    <dbReference type="NCBI Taxonomy" id="46180"/>
    <lineage>
        <taxon>Bacteria</taxon>
        <taxon>Bacillati</taxon>
        <taxon>Actinomycetota</taxon>
        <taxon>Actinomycetes</taxon>
        <taxon>Streptosporangiales</taxon>
        <taxon>Streptosporangiaceae</taxon>
        <taxon>Nonomuraea</taxon>
    </lineage>
</organism>
<dbReference type="Gene3D" id="2.160.20.120">
    <property type="match status" value="1"/>
</dbReference>
<protein>
    <recommendedName>
        <fullName evidence="3">DUF4097 domain-containing protein</fullName>
    </recommendedName>
</protein>
<dbReference type="PROSITE" id="PS51257">
    <property type="entry name" value="PROKAR_LIPOPROTEIN"/>
    <property type="match status" value="1"/>
</dbReference>
<sequence>MRMKRAAVIAGLLGVSAALTGCGAGFTEETDTVSYEVGDDVRALRVEADSGTIEVVESQRRGVRVTEQLVWRKNKPETGHQVQGGTLVLSYECPAAFGFGAVATSCDVNYRVEVPRGLSVKVSSDSGTLTLKGLSGALDALSDSGAIEAEGLAVKQAVAKTDSGDVELVFTGAPDRVTVSSDSGRVTVGVPQGAYNVVATTDSGAKDVKVDTDPSAPRRIELTSDSGDLEVRTP</sequence>
<evidence type="ECO:0000259" key="3">
    <source>
        <dbReference type="Pfam" id="PF13349"/>
    </source>
</evidence>
<feature type="region of interest" description="Disordered" evidence="1">
    <location>
        <begin position="206"/>
        <end position="234"/>
    </location>
</feature>
<dbReference type="EMBL" id="JACHMI010000001">
    <property type="protein sequence ID" value="MBB6551066.1"/>
    <property type="molecule type" value="Genomic_DNA"/>
</dbReference>
<evidence type="ECO:0000256" key="1">
    <source>
        <dbReference type="SAM" id="MobiDB-lite"/>
    </source>
</evidence>
<feature type="compositionally biased region" description="Basic and acidic residues" evidence="1">
    <location>
        <begin position="206"/>
        <end position="222"/>
    </location>
</feature>
<dbReference type="RefSeq" id="WP_185105216.1">
    <property type="nucleotide sequence ID" value="NZ_BAAAXY010000095.1"/>
</dbReference>
<name>A0A7X0NWS9_9ACTN</name>
<feature type="signal peptide" evidence="2">
    <location>
        <begin position="1"/>
        <end position="20"/>
    </location>
</feature>
<feature type="chain" id="PRO_5038488947" description="DUF4097 domain-containing protein" evidence="2">
    <location>
        <begin position="21"/>
        <end position="234"/>
    </location>
</feature>
<dbReference type="InterPro" id="IPR025164">
    <property type="entry name" value="Toastrack_DUF4097"/>
</dbReference>
<evidence type="ECO:0000313" key="5">
    <source>
        <dbReference type="Proteomes" id="UP000565579"/>
    </source>
</evidence>
<accession>A0A7X0NWS9</accession>
<dbReference type="Pfam" id="PF13349">
    <property type="entry name" value="DUF4097"/>
    <property type="match status" value="1"/>
</dbReference>
<dbReference type="AlphaFoldDB" id="A0A7X0NWS9"/>
<evidence type="ECO:0000256" key="2">
    <source>
        <dbReference type="SAM" id="SignalP"/>
    </source>
</evidence>
<dbReference type="Proteomes" id="UP000565579">
    <property type="component" value="Unassembled WGS sequence"/>
</dbReference>
<reference evidence="4 5" key="1">
    <citation type="submission" date="2020-08" db="EMBL/GenBank/DDBJ databases">
        <title>Sequencing the genomes of 1000 actinobacteria strains.</title>
        <authorList>
            <person name="Klenk H.-P."/>
        </authorList>
    </citation>
    <scope>NUCLEOTIDE SEQUENCE [LARGE SCALE GENOMIC DNA]</scope>
    <source>
        <strain evidence="4 5">DSM 43768</strain>
    </source>
</reference>
<comment type="caution">
    <text evidence="4">The sequence shown here is derived from an EMBL/GenBank/DDBJ whole genome shotgun (WGS) entry which is preliminary data.</text>
</comment>
<evidence type="ECO:0000313" key="4">
    <source>
        <dbReference type="EMBL" id="MBB6551066.1"/>
    </source>
</evidence>
<feature type="domain" description="DUF4097" evidence="3">
    <location>
        <begin position="120"/>
        <end position="231"/>
    </location>
</feature>
<gene>
    <name evidence="4" type="ORF">HD593_005861</name>
</gene>
<proteinExistence type="predicted"/>